<organism evidence="3 4">
    <name type="scientific">Cylindrodendrum hubeiense</name>
    <dbReference type="NCBI Taxonomy" id="595255"/>
    <lineage>
        <taxon>Eukaryota</taxon>
        <taxon>Fungi</taxon>
        <taxon>Dikarya</taxon>
        <taxon>Ascomycota</taxon>
        <taxon>Pezizomycotina</taxon>
        <taxon>Sordariomycetes</taxon>
        <taxon>Hypocreomycetidae</taxon>
        <taxon>Hypocreales</taxon>
        <taxon>Nectriaceae</taxon>
        <taxon>Cylindrodendrum</taxon>
    </lineage>
</organism>
<keyword evidence="4" id="KW-1185">Reference proteome</keyword>
<accession>A0A9P5LLX0</accession>
<feature type="coiled-coil region" evidence="1">
    <location>
        <begin position="382"/>
        <end position="413"/>
    </location>
</feature>
<feature type="domain" description="T6SS Phospholipase effector Tle1-like catalytic" evidence="2">
    <location>
        <begin position="10"/>
        <end position="366"/>
    </location>
</feature>
<keyword evidence="1" id="KW-0175">Coiled coil</keyword>
<evidence type="ECO:0000256" key="1">
    <source>
        <dbReference type="SAM" id="Coils"/>
    </source>
</evidence>
<evidence type="ECO:0000313" key="3">
    <source>
        <dbReference type="EMBL" id="KAF7556163.1"/>
    </source>
</evidence>
<dbReference type="AlphaFoldDB" id="A0A9P5LLX0"/>
<dbReference type="EMBL" id="JAANBB010000014">
    <property type="protein sequence ID" value="KAF7556163.1"/>
    <property type="molecule type" value="Genomic_DNA"/>
</dbReference>
<reference evidence="3" key="1">
    <citation type="submission" date="2020-03" db="EMBL/GenBank/DDBJ databases">
        <title>Draft Genome Sequence of Cylindrodendrum hubeiense.</title>
        <authorList>
            <person name="Buettner E."/>
            <person name="Kellner H."/>
        </authorList>
    </citation>
    <scope>NUCLEOTIDE SEQUENCE</scope>
    <source>
        <strain evidence="3">IHI 201604</strain>
    </source>
</reference>
<dbReference type="PANTHER" id="PTHR33840">
    <property type="match status" value="1"/>
</dbReference>
<evidence type="ECO:0000313" key="4">
    <source>
        <dbReference type="Proteomes" id="UP000722485"/>
    </source>
</evidence>
<dbReference type="InterPro" id="IPR018712">
    <property type="entry name" value="Tle1-like_cat"/>
</dbReference>
<name>A0A9P5LLX0_9HYPO</name>
<comment type="caution">
    <text evidence="3">The sequence shown here is derived from an EMBL/GenBank/DDBJ whole genome shotgun (WGS) entry which is preliminary data.</text>
</comment>
<proteinExistence type="predicted"/>
<dbReference type="PANTHER" id="PTHR33840:SF16">
    <property type="entry name" value="DUF2235 DOMAIN-CONTAINING PROTEIN"/>
    <property type="match status" value="1"/>
</dbReference>
<dbReference type="Pfam" id="PF09994">
    <property type="entry name" value="T6SS_Tle1-like_cat"/>
    <property type="match status" value="1"/>
</dbReference>
<protein>
    <recommendedName>
        <fullName evidence="2">T6SS Phospholipase effector Tle1-like catalytic domain-containing protein</fullName>
    </recommendedName>
</protein>
<sequence>MATSPKPIPKRIIICCDGSWQSAVSGEKHTASNVTRLARSLKRAAVDDGKTWQQVVWYDSGVATTSSWIGNLTEGFIGAGMEGNIIEAYNFVVLNWSPGDQIFCFGFSRGAYTARSIAGLISDIGICEPSRLHDFHEIWDLYKKNNKGERFHGSDAWFDYLDGVPEADENQLDPSHIAWKSPPRGDWAVTPESREIEAIGVYETVGALGIPEMRGVKLTWGPDTHGFHNVKLNPNVRHAFQALGMDEHRASFSPSLWHLPEIKDDVKPEDLEAQQKRVAEAEEAWRPKAYDKTVPAEERQKLKKAYNGARRKLYELEEERKERSDLLQVWFPGVHINIGGGSTRTLENKGDLEETSNITFAWMLDQISPYLAIDAATIQKESHARQEHINELNEEVENYKAKVEKENEAAAKLSWAQWAGRALVATAASATNTAMHPLTKSKTPNTERRDFGWGTGTIIDSYNILSTLNGSKFRTPGGYKSDAAPGETNEQVHPTVGYRHDMFESQKKERQYHPAGLKDEKYKRQKTEGGWQYVLGDHTLPEYKMKPNVEGAPPTFERFNLSLAWEKTSANIKALDNGEDYPVKGL</sequence>
<evidence type="ECO:0000259" key="2">
    <source>
        <dbReference type="Pfam" id="PF09994"/>
    </source>
</evidence>
<dbReference type="OrthoDB" id="3057168at2759"/>
<dbReference type="Proteomes" id="UP000722485">
    <property type="component" value="Unassembled WGS sequence"/>
</dbReference>
<gene>
    <name evidence="3" type="ORF">G7Z17_g1619</name>
</gene>